<dbReference type="SUPFAM" id="SSF55166">
    <property type="entry name" value="Hedgehog/DD-peptidase"/>
    <property type="match status" value="1"/>
</dbReference>
<name>A0ABP6GQ68_9ACTN</name>
<dbReference type="InterPro" id="IPR052179">
    <property type="entry name" value="DD-CPase-like"/>
</dbReference>
<dbReference type="Gene3D" id="3.30.1380.10">
    <property type="match status" value="1"/>
</dbReference>
<dbReference type="Proteomes" id="UP001501842">
    <property type="component" value="Unassembled WGS sequence"/>
</dbReference>
<sequence length="181" mass="19353">MSALFLALSGCGLPSTPDALPRSVVPGPATAAAPQGDGHITAGRGLDPFDTGHSAITGLDRRLLRAVREAATKAKADGVDLFITSGWRSTGYQRRLFDQAVTRYGSREEAERYVLSPEKSSHVRGRAVDIGPTDAADWVVRRGAAFGLCQIYANEMWHFELATRPGGTCPPQLPDATAVKY</sequence>
<keyword evidence="3" id="KW-1185">Reference proteome</keyword>
<comment type="caution">
    <text evidence="2">The sequence shown here is derived from an EMBL/GenBank/DDBJ whole genome shotgun (WGS) entry which is preliminary data.</text>
</comment>
<evidence type="ECO:0000313" key="3">
    <source>
        <dbReference type="Proteomes" id="UP001501842"/>
    </source>
</evidence>
<dbReference type="PANTHER" id="PTHR34385:SF1">
    <property type="entry name" value="PEPTIDOGLYCAN L-ALANYL-D-GLUTAMATE ENDOPEPTIDASE CWLK"/>
    <property type="match status" value="1"/>
</dbReference>
<dbReference type="RefSeq" id="WP_344450586.1">
    <property type="nucleotide sequence ID" value="NZ_BAAATZ010000009.1"/>
</dbReference>
<gene>
    <name evidence="2" type="ORF">GCM10010439_25990</name>
</gene>
<proteinExistence type="predicted"/>
<evidence type="ECO:0000313" key="2">
    <source>
        <dbReference type="EMBL" id="GAA2725624.1"/>
    </source>
</evidence>
<dbReference type="PANTHER" id="PTHR34385">
    <property type="entry name" value="D-ALANYL-D-ALANINE CARBOXYPEPTIDASE"/>
    <property type="match status" value="1"/>
</dbReference>
<dbReference type="InterPro" id="IPR009045">
    <property type="entry name" value="Zn_M74/Hedgehog-like"/>
</dbReference>
<organism evidence="2 3">
    <name type="scientific">Actinocorallia aurantiaca</name>
    <dbReference type="NCBI Taxonomy" id="46204"/>
    <lineage>
        <taxon>Bacteria</taxon>
        <taxon>Bacillati</taxon>
        <taxon>Actinomycetota</taxon>
        <taxon>Actinomycetes</taxon>
        <taxon>Streptosporangiales</taxon>
        <taxon>Thermomonosporaceae</taxon>
        <taxon>Actinocorallia</taxon>
    </lineage>
</organism>
<dbReference type="CDD" id="cd14846">
    <property type="entry name" value="Peptidase_M15_like"/>
    <property type="match status" value="1"/>
</dbReference>
<protein>
    <submittedName>
        <fullName evidence="2">M15 family metallopeptidase</fullName>
    </submittedName>
</protein>
<dbReference type="InterPro" id="IPR003709">
    <property type="entry name" value="VanY-like_core_dom"/>
</dbReference>
<accession>A0ABP6GQ68</accession>
<dbReference type="Pfam" id="PF02557">
    <property type="entry name" value="VanY"/>
    <property type="match status" value="1"/>
</dbReference>
<feature type="domain" description="D-alanyl-D-alanine carboxypeptidase-like core" evidence="1">
    <location>
        <begin position="59"/>
        <end position="136"/>
    </location>
</feature>
<reference evidence="3" key="1">
    <citation type="journal article" date="2019" name="Int. J. Syst. Evol. Microbiol.">
        <title>The Global Catalogue of Microorganisms (GCM) 10K type strain sequencing project: providing services to taxonomists for standard genome sequencing and annotation.</title>
        <authorList>
            <consortium name="The Broad Institute Genomics Platform"/>
            <consortium name="The Broad Institute Genome Sequencing Center for Infectious Disease"/>
            <person name="Wu L."/>
            <person name="Ma J."/>
        </authorList>
    </citation>
    <scope>NUCLEOTIDE SEQUENCE [LARGE SCALE GENOMIC DNA]</scope>
    <source>
        <strain evidence="3">JCM 8201</strain>
    </source>
</reference>
<dbReference type="EMBL" id="BAAATZ010000009">
    <property type="protein sequence ID" value="GAA2725624.1"/>
    <property type="molecule type" value="Genomic_DNA"/>
</dbReference>
<evidence type="ECO:0000259" key="1">
    <source>
        <dbReference type="Pfam" id="PF02557"/>
    </source>
</evidence>